<evidence type="ECO:0000313" key="2">
    <source>
        <dbReference type="Proteomes" id="UP000284785"/>
    </source>
</evidence>
<name>A0A414HRF0_BACT4</name>
<proteinExistence type="predicted"/>
<gene>
    <name evidence="1" type="ORF">DW780_07165</name>
</gene>
<dbReference type="AlphaFoldDB" id="A0A414HRF0"/>
<accession>A0A414HRF0</accession>
<protein>
    <submittedName>
        <fullName evidence="1">Uncharacterized protein</fullName>
    </submittedName>
</protein>
<organism evidence="1 2">
    <name type="scientific">Bacteroides thetaiotaomicron</name>
    <dbReference type="NCBI Taxonomy" id="818"/>
    <lineage>
        <taxon>Bacteria</taxon>
        <taxon>Pseudomonadati</taxon>
        <taxon>Bacteroidota</taxon>
        <taxon>Bacteroidia</taxon>
        <taxon>Bacteroidales</taxon>
        <taxon>Bacteroidaceae</taxon>
        <taxon>Bacteroides</taxon>
    </lineage>
</organism>
<evidence type="ECO:0000313" key="1">
    <source>
        <dbReference type="EMBL" id="RHD89833.1"/>
    </source>
</evidence>
<dbReference type="EMBL" id="QSJP01000004">
    <property type="protein sequence ID" value="RHD89833.1"/>
    <property type="molecule type" value="Genomic_DNA"/>
</dbReference>
<comment type="caution">
    <text evidence="1">The sequence shown here is derived from an EMBL/GenBank/DDBJ whole genome shotgun (WGS) entry which is preliminary data.</text>
</comment>
<dbReference type="Proteomes" id="UP000284785">
    <property type="component" value="Unassembled WGS sequence"/>
</dbReference>
<reference evidence="1 2" key="1">
    <citation type="submission" date="2018-08" db="EMBL/GenBank/DDBJ databases">
        <title>A genome reference for cultivated species of the human gut microbiota.</title>
        <authorList>
            <person name="Zou Y."/>
            <person name="Xue W."/>
            <person name="Luo G."/>
        </authorList>
    </citation>
    <scope>NUCLEOTIDE SEQUENCE [LARGE SCALE GENOMIC DNA]</scope>
    <source>
        <strain evidence="1 2">AM30-26</strain>
    </source>
</reference>
<sequence>MIDPSDFKVPKKFNISIFNQHKDGDEYHFTDKYDMNVRQIVWYDSDGQKIEGYTDERNHPNSGYLYSGYYDPDGFIKSYEISFYDAILKKYNCETPNNFVLSDDYDALYKFTVENLITLFRLELNVDITDSRICRNVERFPDDEFLKCPQYLVYINKSPNSWEYTGYIIHGNTGKILFQINRFINDKRGSLIDNYMETKRK</sequence>